<name>A0A252F5M4_9FIRM</name>
<dbReference type="AlphaFoldDB" id="A0A252F5M4"/>
<accession>A0A252F5M4</accession>
<comment type="caution">
    <text evidence="6">The sequence shown here is derived from an EMBL/GenBank/DDBJ whole genome shotgun (WGS) entry which is preliminary data.</text>
</comment>
<keyword evidence="3 5" id="KW-1133">Transmembrane helix</keyword>
<reference evidence="6 7" key="1">
    <citation type="submission" date="2017-05" db="EMBL/GenBank/DDBJ databases">
        <title>Butyricicoccus porcorum sp. nov. a butyrate-producing bacterium from the swine intestinal tract.</title>
        <authorList>
            <person name="Trachsel J."/>
            <person name="Humphrey S."/>
            <person name="Allen H.K."/>
        </authorList>
    </citation>
    <scope>NUCLEOTIDE SEQUENCE [LARGE SCALE GENOMIC DNA]</scope>
    <source>
        <strain evidence="6">BB10</strain>
    </source>
</reference>
<evidence type="ECO:0000313" key="7">
    <source>
        <dbReference type="Proteomes" id="UP000194903"/>
    </source>
</evidence>
<protein>
    <submittedName>
        <fullName evidence="6">Uncharacterized protein</fullName>
    </submittedName>
</protein>
<evidence type="ECO:0000256" key="5">
    <source>
        <dbReference type="SAM" id="Phobius"/>
    </source>
</evidence>
<evidence type="ECO:0000256" key="4">
    <source>
        <dbReference type="ARBA" id="ARBA00023136"/>
    </source>
</evidence>
<keyword evidence="1" id="KW-1003">Cell membrane</keyword>
<keyword evidence="4 5" id="KW-0472">Membrane</keyword>
<dbReference type="InterPro" id="IPR020912">
    <property type="entry name" value="UPF0295"/>
</dbReference>
<feature type="transmembrane region" description="Helical" evidence="5">
    <location>
        <begin position="47"/>
        <end position="65"/>
    </location>
</feature>
<dbReference type="PROSITE" id="PS51257">
    <property type="entry name" value="PROKAR_LIPOPROTEIN"/>
    <property type="match status" value="1"/>
</dbReference>
<proteinExistence type="predicted"/>
<feature type="transmembrane region" description="Helical" evidence="5">
    <location>
        <begin position="20"/>
        <end position="41"/>
    </location>
</feature>
<sequence>MAKTPFREEKPYRKWHRIAFYVLMAGIAMIVISCVICFATQDANNLIANRLGYAAILCVVVFYAINMVKWRCPNCHKPLPLIGPVLECRYCKRSFMDSKGNQVW</sequence>
<evidence type="ECO:0000256" key="1">
    <source>
        <dbReference type="ARBA" id="ARBA00022475"/>
    </source>
</evidence>
<dbReference type="Proteomes" id="UP000194903">
    <property type="component" value="Unassembled WGS sequence"/>
</dbReference>
<evidence type="ECO:0000256" key="2">
    <source>
        <dbReference type="ARBA" id="ARBA00022692"/>
    </source>
</evidence>
<dbReference type="RefSeq" id="WP_087018625.1">
    <property type="nucleotide sequence ID" value="NZ_CP178353.1"/>
</dbReference>
<dbReference type="OrthoDB" id="1932429at2"/>
<organism evidence="6 7">
    <name type="scientific">Butyricicoccus porcorum</name>
    <dbReference type="NCBI Taxonomy" id="1945634"/>
    <lineage>
        <taxon>Bacteria</taxon>
        <taxon>Bacillati</taxon>
        <taxon>Bacillota</taxon>
        <taxon>Clostridia</taxon>
        <taxon>Eubacteriales</taxon>
        <taxon>Butyricicoccaceae</taxon>
        <taxon>Butyricicoccus</taxon>
    </lineage>
</organism>
<evidence type="ECO:0000313" key="6">
    <source>
        <dbReference type="EMBL" id="OUM21073.1"/>
    </source>
</evidence>
<evidence type="ECO:0000256" key="3">
    <source>
        <dbReference type="ARBA" id="ARBA00022989"/>
    </source>
</evidence>
<gene>
    <name evidence="6" type="ORF">CBW42_05680</name>
</gene>
<keyword evidence="2 5" id="KW-0812">Transmembrane</keyword>
<keyword evidence="7" id="KW-1185">Reference proteome</keyword>
<dbReference type="Pfam" id="PF11023">
    <property type="entry name" value="DUF2614"/>
    <property type="match status" value="1"/>
</dbReference>
<dbReference type="EMBL" id="NHOC01000004">
    <property type="protein sequence ID" value="OUM21073.1"/>
    <property type="molecule type" value="Genomic_DNA"/>
</dbReference>